<dbReference type="EMBL" id="NCVQ01000008">
    <property type="protein sequence ID" value="PWZ12929.1"/>
    <property type="molecule type" value="Genomic_DNA"/>
</dbReference>
<sequence>MAAGAAPTNMQKEQMFGLAEKEMEHRVDLFNRIRICEVYQINVICASVNPPVARRFADKQVAEVIKWSAS</sequence>
<comment type="caution">
    <text evidence="1">The sequence shown here is derived from an EMBL/GenBank/DDBJ whole genome shotgun (WGS) entry which is preliminary data.</text>
</comment>
<gene>
    <name evidence="1" type="ORF">Zm00014a_014014</name>
</gene>
<evidence type="ECO:0000313" key="2">
    <source>
        <dbReference type="Proteomes" id="UP000251960"/>
    </source>
</evidence>
<reference evidence="1 2" key="1">
    <citation type="journal article" date="2018" name="Nat. Genet.">
        <title>Extensive intraspecific gene order and gene structural variations between Mo17 and other maize genomes.</title>
        <authorList>
            <person name="Sun S."/>
            <person name="Zhou Y."/>
            <person name="Chen J."/>
            <person name="Shi J."/>
            <person name="Zhao H."/>
            <person name="Zhao H."/>
            <person name="Song W."/>
            <person name="Zhang M."/>
            <person name="Cui Y."/>
            <person name="Dong X."/>
            <person name="Liu H."/>
            <person name="Ma X."/>
            <person name="Jiao Y."/>
            <person name="Wang B."/>
            <person name="Wei X."/>
            <person name="Stein J.C."/>
            <person name="Glaubitz J.C."/>
            <person name="Lu F."/>
            <person name="Yu G."/>
            <person name="Liang C."/>
            <person name="Fengler K."/>
            <person name="Li B."/>
            <person name="Rafalski A."/>
            <person name="Schnable P.S."/>
            <person name="Ware D.H."/>
            <person name="Buckler E.S."/>
            <person name="Lai J."/>
        </authorList>
    </citation>
    <scope>NUCLEOTIDE SEQUENCE [LARGE SCALE GENOMIC DNA]</scope>
    <source>
        <strain evidence="2">cv. Missouri 17</strain>
        <tissue evidence="1">Seedling</tissue>
    </source>
</reference>
<dbReference type="Proteomes" id="UP000251960">
    <property type="component" value="Chromosome 7"/>
</dbReference>
<name>A0A3L6DWS1_MAIZE</name>
<dbReference type="AlphaFoldDB" id="A0A3L6DWS1"/>
<protein>
    <submittedName>
        <fullName evidence="1">Uncharacterized protein</fullName>
    </submittedName>
</protein>
<organism evidence="1 2">
    <name type="scientific">Zea mays</name>
    <name type="common">Maize</name>
    <dbReference type="NCBI Taxonomy" id="4577"/>
    <lineage>
        <taxon>Eukaryota</taxon>
        <taxon>Viridiplantae</taxon>
        <taxon>Streptophyta</taxon>
        <taxon>Embryophyta</taxon>
        <taxon>Tracheophyta</taxon>
        <taxon>Spermatophyta</taxon>
        <taxon>Magnoliopsida</taxon>
        <taxon>Liliopsida</taxon>
        <taxon>Poales</taxon>
        <taxon>Poaceae</taxon>
        <taxon>PACMAD clade</taxon>
        <taxon>Panicoideae</taxon>
        <taxon>Andropogonodae</taxon>
        <taxon>Andropogoneae</taxon>
        <taxon>Tripsacinae</taxon>
        <taxon>Zea</taxon>
    </lineage>
</organism>
<proteinExistence type="predicted"/>
<accession>A0A3L6DWS1</accession>
<evidence type="ECO:0000313" key="1">
    <source>
        <dbReference type="EMBL" id="PWZ12929.1"/>
    </source>
</evidence>